<keyword evidence="1 4" id="KW-0378">Hydrolase</keyword>
<dbReference type="GO" id="GO:0004806">
    <property type="term" value="F:triacylglycerol lipase activity"/>
    <property type="evidence" value="ECO:0007669"/>
    <property type="project" value="UniProtKB-EC"/>
</dbReference>
<dbReference type="RefSeq" id="WP_112861552.1">
    <property type="nucleotide sequence ID" value="NZ_UAQP01000005.1"/>
</dbReference>
<evidence type="ECO:0000256" key="2">
    <source>
        <dbReference type="SAM" id="MobiDB-lite"/>
    </source>
</evidence>
<feature type="domain" description="Alpha/beta hydrolase fold-3" evidence="3">
    <location>
        <begin position="108"/>
        <end position="314"/>
    </location>
</feature>
<feature type="region of interest" description="Disordered" evidence="2">
    <location>
        <begin position="1"/>
        <end position="79"/>
    </location>
</feature>
<dbReference type="Gene3D" id="3.40.50.1820">
    <property type="entry name" value="alpha/beta hydrolase"/>
    <property type="match status" value="1"/>
</dbReference>
<dbReference type="Proteomes" id="UP000251186">
    <property type="component" value="Unassembled WGS sequence"/>
</dbReference>
<feature type="compositionally biased region" description="Basic and acidic residues" evidence="2">
    <location>
        <begin position="7"/>
        <end position="19"/>
    </location>
</feature>
<dbReference type="EMBL" id="UAQP01000005">
    <property type="protein sequence ID" value="SPU52081.1"/>
    <property type="molecule type" value="Genomic_DNA"/>
</dbReference>
<feature type="compositionally biased region" description="Basic and acidic residues" evidence="2">
    <location>
        <begin position="62"/>
        <end position="74"/>
    </location>
</feature>
<dbReference type="PANTHER" id="PTHR48081:SF8">
    <property type="entry name" value="ALPHA_BETA HYDROLASE FOLD-3 DOMAIN-CONTAINING PROTEIN-RELATED"/>
    <property type="match status" value="1"/>
</dbReference>
<evidence type="ECO:0000313" key="4">
    <source>
        <dbReference type="EMBL" id="SPU52081.1"/>
    </source>
</evidence>
<dbReference type="InterPro" id="IPR019826">
    <property type="entry name" value="Carboxylesterase_B_AS"/>
</dbReference>
<evidence type="ECO:0000259" key="3">
    <source>
        <dbReference type="Pfam" id="PF07859"/>
    </source>
</evidence>
<dbReference type="SUPFAM" id="SSF53474">
    <property type="entry name" value="alpha/beta-Hydrolases"/>
    <property type="match status" value="1"/>
</dbReference>
<organism evidence="4 5">
    <name type="scientific">Brevundimonas vesicularis</name>
    <name type="common">Pseudomonas vesicularis</name>
    <dbReference type="NCBI Taxonomy" id="41276"/>
    <lineage>
        <taxon>Bacteria</taxon>
        <taxon>Pseudomonadati</taxon>
        <taxon>Pseudomonadota</taxon>
        <taxon>Alphaproteobacteria</taxon>
        <taxon>Caulobacterales</taxon>
        <taxon>Caulobacteraceae</taxon>
        <taxon>Brevundimonas</taxon>
    </lineage>
</organism>
<dbReference type="EC" id="3.1.1.3" evidence="4"/>
<evidence type="ECO:0000313" key="5">
    <source>
        <dbReference type="Proteomes" id="UP000251186"/>
    </source>
</evidence>
<proteinExistence type="predicted"/>
<dbReference type="PANTHER" id="PTHR48081">
    <property type="entry name" value="AB HYDROLASE SUPERFAMILY PROTEIN C4A8.06C"/>
    <property type="match status" value="1"/>
</dbReference>
<accession>A0A2X1CCI8</accession>
<dbReference type="InterPro" id="IPR050300">
    <property type="entry name" value="GDXG_lipolytic_enzyme"/>
</dbReference>
<dbReference type="AlphaFoldDB" id="A0A2X1CCI8"/>
<dbReference type="InterPro" id="IPR013094">
    <property type="entry name" value="AB_hydrolase_3"/>
</dbReference>
<name>A0A2X1CCI8_BREVE</name>
<dbReference type="PROSITE" id="PS00122">
    <property type="entry name" value="CARBOXYLESTERASE_B_1"/>
    <property type="match status" value="1"/>
</dbReference>
<gene>
    <name evidence="4" type="primary">lip2</name>
    <name evidence="4" type="ORF">NCTC11166_00399</name>
</gene>
<evidence type="ECO:0000256" key="1">
    <source>
        <dbReference type="ARBA" id="ARBA00022801"/>
    </source>
</evidence>
<dbReference type="InterPro" id="IPR029058">
    <property type="entry name" value="AB_hydrolase_fold"/>
</dbReference>
<reference evidence="4 5" key="1">
    <citation type="submission" date="2018-06" db="EMBL/GenBank/DDBJ databases">
        <authorList>
            <consortium name="Pathogen Informatics"/>
            <person name="Doyle S."/>
        </authorList>
    </citation>
    <scope>NUCLEOTIDE SEQUENCE [LARGE SCALE GENOMIC DNA]</scope>
    <source>
        <strain evidence="4 5">NCTC11166</strain>
    </source>
</reference>
<protein>
    <submittedName>
        <fullName evidence="4">Lipase 2</fullName>
        <ecNumber evidence="4">3.1.1.3</ecNumber>
    </submittedName>
</protein>
<sequence length="345" mass="37169">MSIIDKLFGDNDKPRDTPAKADGPMQKVLDELASLGGKPIETLSPEEARQQPTPTDAVKSLLRKDGKDPSDDMGVKTSDITIPGAAGPIQARIYKPHDHSEDKLHPVVVYFHGGGFVIADLDVYDGGPRGVSKMADVIVVSVHYRQAPEHHFPAAHDDALAAYRWVLENAQTFRGDPQKVAVMGESAGGNLAIGVSMMARDAGLAAPKHQVLVYPVAGVDMDNESYVENADAKPLNKPMMKWFVKHIFANEADSQDPRINIVEKANLSGLPSTTVICAEIDPLRTEGELLAEKLEQAGVDVRHKTFNGSTHEFFGMAAVVPDAAAAQTFAAHELKRAFGTAILPI</sequence>
<dbReference type="Pfam" id="PF07859">
    <property type="entry name" value="Abhydrolase_3"/>
    <property type="match status" value="1"/>
</dbReference>